<dbReference type="Proteomes" id="UP000199371">
    <property type="component" value="Unassembled WGS sequence"/>
</dbReference>
<feature type="transmembrane region" description="Helical" evidence="5">
    <location>
        <begin position="257"/>
        <end position="279"/>
    </location>
</feature>
<sequence>MPYTRVVLLTLLALIAFAGNSLLCRAALAHTQIDAASFTAIRLVSGAVVLWALVVFRRGEHSGRGNWLSALALFVYAAGFSFAYIQLNTGIGALILFGAVQTSMIACGLWRGERFSLLQWLGLLLACSGLIGLLVPGLSAPPLSGALLMLAAGVAWGVYSLRGKGAGDPLSVTSGNFIRAVPMALLLSVLLIKQASLESAGVGYALLSGVLTSGIGYAIWYTALPLLKATTAATVQLSVPLLAALGGVLLLQEPLTLRLLLASLAILGGIGLVVLAANYHKPL</sequence>
<evidence type="ECO:0000256" key="1">
    <source>
        <dbReference type="ARBA" id="ARBA00004141"/>
    </source>
</evidence>
<dbReference type="AlphaFoldDB" id="A0A1H6JER4"/>
<feature type="transmembrane region" description="Helical" evidence="5">
    <location>
        <begin position="231"/>
        <end position="251"/>
    </location>
</feature>
<gene>
    <name evidence="7" type="ORF">SAMN05660691_00249</name>
</gene>
<organism evidence="7 8">
    <name type="scientific">Rheinheimera pacifica</name>
    <dbReference type="NCBI Taxonomy" id="173990"/>
    <lineage>
        <taxon>Bacteria</taxon>
        <taxon>Pseudomonadati</taxon>
        <taxon>Pseudomonadota</taxon>
        <taxon>Gammaproteobacteria</taxon>
        <taxon>Chromatiales</taxon>
        <taxon>Chromatiaceae</taxon>
        <taxon>Rheinheimera</taxon>
    </lineage>
</organism>
<feature type="transmembrane region" description="Helical" evidence="5">
    <location>
        <begin position="173"/>
        <end position="192"/>
    </location>
</feature>
<evidence type="ECO:0000256" key="2">
    <source>
        <dbReference type="ARBA" id="ARBA00022692"/>
    </source>
</evidence>
<evidence type="ECO:0000313" key="8">
    <source>
        <dbReference type="Proteomes" id="UP000199371"/>
    </source>
</evidence>
<keyword evidence="4 5" id="KW-0472">Membrane</keyword>
<name>A0A1H6JER4_9GAMM</name>
<evidence type="ECO:0000313" key="7">
    <source>
        <dbReference type="EMBL" id="SEH57361.1"/>
    </source>
</evidence>
<dbReference type="STRING" id="173990.SAMN05660691_00249"/>
<dbReference type="SUPFAM" id="SSF103481">
    <property type="entry name" value="Multidrug resistance efflux transporter EmrE"/>
    <property type="match status" value="2"/>
</dbReference>
<feature type="transmembrane region" description="Helical" evidence="5">
    <location>
        <begin position="36"/>
        <end position="55"/>
    </location>
</feature>
<evidence type="ECO:0000256" key="3">
    <source>
        <dbReference type="ARBA" id="ARBA00022989"/>
    </source>
</evidence>
<proteinExistence type="predicted"/>
<feature type="transmembrane region" description="Helical" evidence="5">
    <location>
        <begin position="204"/>
        <end position="224"/>
    </location>
</feature>
<evidence type="ECO:0000259" key="6">
    <source>
        <dbReference type="Pfam" id="PF00892"/>
    </source>
</evidence>
<dbReference type="PANTHER" id="PTHR32322">
    <property type="entry name" value="INNER MEMBRANE TRANSPORTER"/>
    <property type="match status" value="1"/>
</dbReference>
<dbReference type="PANTHER" id="PTHR32322:SF9">
    <property type="entry name" value="AMINO-ACID METABOLITE EFFLUX PUMP-RELATED"/>
    <property type="match status" value="1"/>
</dbReference>
<keyword evidence="8" id="KW-1185">Reference proteome</keyword>
<comment type="subcellular location">
    <subcellularLocation>
        <location evidence="1">Membrane</location>
        <topology evidence="1">Multi-pass membrane protein</topology>
    </subcellularLocation>
</comment>
<feature type="transmembrane region" description="Helical" evidence="5">
    <location>
        <begin position="117"/>
        <end position="137"/>
    </location>
</feature>
<protein>
    <submittedName>
        <fullName evidence="7">Threonine/homoserine efflux transporter RhtA</fullName>
    </submittedName>
</protein>
<feature type="transmembrane region" description="Helical" evidence="5">
    <location>
        <begin position="67"/>
        <end position="85"/>
    </location>
</feature>
<dbReference type="RefSeq" id="WP_092789354.1">
    <property type="nucleotide sequence ID" value="NZ_FNXF01000001.1"/>
</dbReference>
<dbReference type="Pfam" id="PF00892">
    <property type="entry name" value="EamA"/>
    <property type="match status" value="2"/>
</dbReference>
<keyword evidence="2 5" id="KW-0812">Transmembrane</keyword>
<evidence type="ECO:0000256" key="4">
    <source>
        <dbReference type="ARBA" id="ARBA00023136"/>
    </source>
</evidence>
<feature type="domain" description="EamA" evidence="6">
    <location>
        <begin position="6"/>
        <end position="134"/>
    </location>
</feature>
<dbReference type="InterPro" id="IPR037185">
    <property type="entry name" value="EmrE-like"/>
</dbReference>
<feature type="domain" description="EamA" evidence="6">
    <location>
        <begin position="144"/>
        <end position="274"/>
    </location>
</feature>
<dbReference type="EMBL" id="FNXF01000001">
    <property type="protein sequence ID" value="SEH57361.1"/>
    <property type="molecule type" value="Genomic_DNA"/>
</dbReference>
<accession>A0A1H6JER4</accession>
<dbReference type="GO" id="GO:0016020">
    <property type="term" value="C:membrane"/>
    <property type="evidence" value="ECO:0007669"/>
    <property type="project" value="UniProtKB-SubCell"/>
</dbReference>
<reference evidence="8" key="1">
    <citation type="submission" date="2016-10" db="EMBL/GenBank/DDBJ databases">
        <authorList>
            <person name="Varghese N."/>
            <person name="Submissions S."/>
        </authorList>
    </citation>
    <scope>NUCLEOTIDE SEQUENCE [LARGE SCALE GENOMIC DNA]</scope>
    <source>
        <strain evidence="8">DSM 17616</strain>
    </source>
</reference>
<feature type="transmembrane region" description="Helical" evidence="5">
    <location>
        <begin position="91"/>
        <end position="110"/>
    </location>
</feature>
<evidence type="ECO:0000256" key="5">
    <source>
        <dbReference type="SAM" id="Phobius"/>
    </source>
</evidence>
<dbReference type="OrthoDB" id="321830at2"/>
<dbReference type="InterPro" id="IPR050638">
    <property type="entry name" value="AA-Vitamin_Transporters"/>
</dbReference>
<keyword evidence="3 5" id="KW-1133">Transmembrane helix</keyword>
<dbReference type="InterPro" id="IPR000620">
    <property type="entry name" value="EamA_dom"/>
</dbReference>